<dbReference type="Pfam" id="PF00963">
    <property type="entry name" value="Cohesin"/>
    <property type="match status" value="1"/>
</dbReference>
<dbReference type="Gene3D" id="2.60.40.680">
    <property type="match status" value="1"/>
</dbReference>
<evidence type="ECO:0000313" key="3">
    <source>
        <dbReference type="Proteomes" id="UP000600363"/>
    </source>
</evidence>
<reference evidence="2" key="1">
    <citation type="journal article" date="2020" name="bioRxiv">
        <title>A rank-normalized archaeal taxonomy based on genome phylogeny resolves widespread incomplete and uneven classifications.</title>
        <authorList>
            <person name="Rinke C."/>
            <person name="Chuvochina M."/>
            <person name="Mussig A.J."/>
            <person name="Chaumeil P.-A."/>
            <person name="Waite D.W."/>
            <person name="Whitman W.B."/>
            <person name="Parks D.H."/>
            <person name="Hugenholtz P."/>
        </authorList>
    </citation>
    <scope>NUCLEOTIDE SEQUENCE</scope>
    <source>
        <strain evidence="2">UBA12518</strain>
    </source>
</reference>
<feature type="domain" description="Cohesin" evidence="1">
    <location>
        <begin position="29"/>
        <end position="162"/>
    </location>
</feature>
<dbReference type="InterPro" id="IPR008965">
    <property type="entry name" value="CBM2/CBM3_carb-bd_dom_sf"/>
</dbReference>
<dbReference type="AlphaFoldDB" id="A0A832VXH4"/>
<evidence type="ECO:0000259" key="1">
    <source>
        <dbReference type="Pfam" id="PF00963"/>
    </source>
</evidence>
<dbReference type="SUPFAM" id="SSF49384">
    <property type="entry name" value="Carbohydrate-binding domain"/>
    <property type="match status" value="1"/>
</dbReference>
<dbReference type="CDD" id="cd08547">
    <property type="entry name" value="Type_II_cohesin"/>
    <property type="match status" value="1"/>
</dbReference>
<accession>A0A832VXH4</accession>
<proteinExistence type="predicted"/>
<dbReference type="GO" id="GO:0000272">
    <property type="term" value="P:polysaccharide catabolic process"/>
    <property type="evidence" value="ECO:0007669"/>
    <property type="project" value="InterPro"/>
</dbReference>
<organism evidence="2 3">
    <name type="scientific">Methermicoccus shengliensis</name>
    <dbReference type="NCBI Taxonomy" id="660064"/>
    <lineage>
        <taxon>Archaea</taxon>
        <taxon>Methanobacteriati</taxon>
        <taxon>Methanobacteriota</taxon>
        <taxon>Stenosarchaea group</taxon>
        <taxon>Methanomicrobia</taxon>
        <taxon>Methanosarcinales</taxon>
        <taxon>Methermicoccaceae</taxon>
        <taxon>Methermicoccus</taxon>
    </lineage>
</organism>
<dbReference type="EMBL" id="DUIH01000014">
    <property type="protein sequence ID" value="HIH69857.1"/>
    <property type="molecule type" value="Genomic_DNA"/>
</dbReference>
<feature type="non-terminal residue" evidence="2">
    <location>
        <position position="182"/>
    </location>
</feature>
<dbReference type="InterPro" id="IPR002102">
    <property type="entry name" value="Cohesin_dom"/>
</dbReference>
<comment type="caution">
    <text evidence="2">The sequence shown here is derived from an EMBL/GenBank/DDBJ whole genome shotgun (WGS) entry which is preliminary data.</text>
</comment>
<name>A0A832VXH4_9EURY</name>
<dbReference type="RefSeq" id="WP_276624432.1">
    <property type="nucleotide sequence ID" value="NZ_DUIH01000014.1"/>
</dbReference>
<evidence type="ECO:0000313" key="2">
    <source>
        <dbReference type="EMBL" id="HIH69857.1"/>
    </source>
</evidence>
<dbReference type="GO" id="GO:0030246">
    <property type="term" value="F:carbohydrate binding"/>
    <property type="evidence" value="ECO:0007669"/>
    <property type="project" value="InterPro"/>
</dbReference>
<dbReference type="Proteomes" id="UP000600363">
    <property type="component" value="Unassembled WGS sequence"/>
</dbReference>
<protein>
    <recommendedName>
        <fullName evidence="1">Cohesin domain-containing protein</fullName>
    </recommendedName>
</protein>
<gene>
    <name evidence="2" type="ORF">HA299_04470</name>
</gene>
<sequence>MILVLAVALGTASLTLGDAPDASVSLVPSYVEANPGDVFMINVSVNSTVPVYAASYTVLFDPMVLEVVNQTQGSFLTSDGNNSTVLINRYYNTNGTVEYGEFRTGTTTGITGNGTLATIWFRVKDSVPPGSSAIVFKPDETILSDTNPSPINTALYNCTVNVGAAPHSVVVFIRVESNTTTL</sequence>